<protein>
    <submittedName>
        <fullName evidence="1">Uncharacterized protein</fullName>
    </submittedName>
</protein>
<gene>
    <name evidence="1" type="ORF">WB403_50685</name>
</gene>
<dbReference type="RefSeq" id="WP_336559240.1">
    <property type="nucleotide sequence ID" value="NZ_JBBAYM010000555.1"/>
</dbReference>
<dbReference type="EMBL" id="JBBAYM010000555">
    <property type="protein sequence ID" value="MEI5617379.1"/>
    <property type="molecule type" value="Genomic_DNA"/>
</dbReference>
<keyword evidence="2" id="KW-1185">Reference proteome</keyword>
<organism evidence="1 2">
    <name type="scientific">Streptomyces brasiliscabiei</name>
    <dbReference type="NCBI Taxonomy" id="2736302"/>
    <lineage>
        <taxon>Bacteria</taxon>
        <taxon>Bacillati</taxon>
        <taxon>Actinomycetota</taxon>
        <taxon>Actinomycetes</taxon>
        <taxon>Kitasatosporales</taxon>
        <taxon>Streptomycetaceae</taxon>
        <taxon>Streptomyces</taxon>
    </lineage>
</organism>
<reference evidence="1 2" key="1">
    <citation type="submission" date="2024-03" db="EMBL/GenBank/DDBJ databases">
        <title>First Report of Pectobacterium brasiliscabiei causing potato scab in china.</title>
        <authorList>
            <person name="Handique U."/>
        </authorList>
    </citation>
    <scope>NUCLEOTIDE SEQUENCE [LARGE SCALE GENOMIC DNA]</scope>
    <source>
        <strain evidence="1 2">ZRIMU1503</strain>
    </source>
</reference>
<evidence type="ECO:0000313" key="2">
    <source>
        <dbReference type="Proteomes" id="UP001365781"/>
    </source>
</evidence>
<dbReference type="Proteomes" id="UP001365781">
    <property type="component" value="Unassembled WGS sequence"/>
</dbReference>
<accession>A0ABU8GXS7</accession>
<feature type="non-terminal residue" evidence="1">
    <location>
        <position position="86"/>
    </location>
</feature>
<comment type="caution">
    <text evidence="1">The sequence shown here is derived from an EMBL/GenBank/DDBJ whole genome shotgun (WGS) entry which is preliminary data.</text>
</comment>
<sequence>ESAEAGDSENAPVISEVELLKAMVRDDAVSGYKLYRVSQSFPSKNSSARAELIRIYRGSPFNGYVFKLTNTSWKKNVEVDVRHLTV</sequence>
<name>A0ABU8GXS7_9ACTN</name>
<feature type="non-terminal residue" evidence="1">
    <location>
        <position position="1"/>
    </location>
</feature>
<evidence type="ECO:0000313" key="1">
    <source>
        <dbReference type="EMBL" id="MEI5617379.1"/>
    </source>
</evidence>
<proteinExistence type="predicted"/>